<keyword evidence="2" id="KW-1185">Reference proteome</keyword>
<dbReference type="KEGG" id="amt:Amet_2560"/>
<dbReference type="AlphaFoldDB" id="A6TR94"/>
<accession>A6TR94</accession>
<sequence length="154" mass="18489">MPDLFPENMDFEITEMVESESDNVENFKKSYAFDFEKGEFIRGPDGKVLLVNRLEAYKQWCLKALCTKRNKHLSYSNIYGQEYYTLIGQDISKEAIELEVNRMTREALMVHPYTRRVENFSFKWDKNKEYLYFSFDVITVLDELFTLEHSEEMR</sequence>
<dbReference type="InterPro" id="IPR020288">
    <property type="entry name" value="Sheath_initiator"/>
</dbReference>
<organism evidence="1 2">
    <name type="scientific">Alkaliphilus metalliredigens (strain QYMF)</name>
    <dbReference type="NCBI Taxonomy" id="293826"/>
    <lineage>
        <taxon>Bacteria</taxon>
        <taxon>Bacillati</taxon>
        <taxon>Bacillota</taxon>
        <taxon>Clostridia</taxon>
        <taxon>Peptostreptococcales</taxon>
        <taxon>Natronincolaceae</taxon>
        <taxon>Alkaliphilus</taxon>
    </lineage>
</organism>
<gene>
    <name evidence="1" type="ordered locus">Amet_2560</name>
</gene>
<name>A6TR94_ALKMQ</name>
<evidence type="ECO:0000313" key="2">
    <source>
        <dbReference type="Proteomes" id="UP000001572"/>
    </source>
</evidence>
<dbReference type="HOGENOM" id="CLU_141574_1_0_9"/>
<dbReference type="RefSeq" id="WP_012063686.1">
    <property type="nucleotide sequence ID" value="NC_009633.1"/>
</dbReference>
<protein>
    <submittedName>
        <fullName evidence="1">Phage-like element pbsx protein XkdS</fullName>
    </submittedName>
</protein>
<dbReference type="Pfam" id="PF10934">
    <property type="entry name" value="Sheath_initiator"/>
    <property type="match status" value="1"/>
</dbReference>
<dbReference type="STRING" id="293826.Amet_2560"/>
<dbReference type="EMBL" id="CP000724">
    <property type="protein sequence ID" value="ABR48712.1"/>
    <property type="molecule type" value="Genomic_DNA"/>
</dbReference>
<dbReference type="eggNOG" id="ENOG5031F2E">
    <property type="taxonomic scope" value="Bacteria"/>
</dbReference>
<evidence type="ECO:0000313" key="1">
    <source>
        <dbReference type="EMBL" id="ABR48712.1"/>
    </source>
</evidence>
<proteinExistence type="predicted"/>
<dbReference type="Proteomes" id="UP000001572">
    <property type="component" value="Chromosome"/>
</dbReference>
<reference evidence="2" key="1">
    <citation type="journal article" date="2016" name="Genome Announc.">
        <title>Complete genome sequence of Alkaliphilus metalliredigens strain QYMF, an alkaliphilic and metal-reducing bacterium isolated from borax-contaminated leachate ponds.</title>
        <authorList>
            <person name="Hwang C."/>
            <person name="Copeland A."/>
            <person name="Lucas S."/>
            <person name="Lapidus A."/>
            <person name="Barry K."/>
            <person name="Detter J.C."/>
            <person name="Glavina Del Rio T."/>
            <person name="Hammon N."/>
            <person name="Israni S."/>
            <person name="Dalin E."/>
            <person name="Tice H."/>
            <person name="Pitluck S."/>
            <person name="Chertkov O."/>
            <person name="Brettin T."/>
            <person name="Bruce D."/>
            <person name="Han C."/>
            <person name="Schmutz J."/>
            <person name="Larimer F."/>
            <person name="Land M.L."/>
            <person name="Hauser L."/>
            <person name="Kyrpides N."/>
            <person name="Mikhailova N."/>
            <person name="Ye Q."/>
            <person name="Zhou J."/>
            <person name="Richardson P."/>
            <person name="Fields M.W."/>
        </authorList>
    </citation>
    <scope>NUCLEOTIDE SEQUENCE [LARGE SCALE GENOMIC DNA]</scope>
    <source>
        <strain evidence="2">QYMF</strain>
    </source>
</reference>
<dbReference type="OrthoDB" id="89089at2"/>